<name>A0ABV7VMI7_9PROT</name>
<dbReference type="CDD" id="cd03216">
    <property type="entry name" value="ABC_Carb_Monos_I"/>
    <property type="match status" value="1"/>
</dbReference>
<dbReference type="InterPro" id="IPR050107">
    <property type="entry name" value="ABC_carbohydrate_import_ATPase"/>
</dbReference>
<dbReference type="SMART" id="SM00382">
    <property type="entry name" value="AAA"/>
    <property type="match status" value="1"/>
</dbReference>
<sequence>MRIDMRGIAKRFGAVQALDGVDLEIPPGEVLALLGENGAGKSTLMKLLLGIYGPDSGEIQIDGTPTAIRDPKHAVSCGIGMVFQNFSLFPALSVRDNLRLAKPGLGWWLQRRDVDAALDHLTALAPGIEPSRPVYSLTVGECQMVELAKVLSSGASTVILDEPTSVLLPPEVERLYGFIRDLKASGRSVVLISHKLADVSAVADRIVVMRRGKVVDRARVDERTVEELVEGMVGTADTGQLDELPAPADIPLLQVRSLQAPGLKAVDFEVYRGEVLGIAGVSGNGQKALADALAGVLPVTHGDIVLDGISIARAADGMPDARVAYLPEAPRQNAVAEGLSNSLNLLLRRLPYLPRLPRWGTETANARTLLETFDVRPPVPEMATGQLSGGNLQKLVIARELSGQPDLVVACYPTMGLDVAACHAVYTALFAHARRGAAVVWFSEDLDDLQKYAHRIAVMNSGSLAGILNRSEATRQRLGELMATQHRNAA</sequence>
<keyword evidence="4" id="KW-0547">Nucleotide-binding</keyword>
<dbReference type="InterPro" id="IPR003439">
    <property type="entry name" value="ABC_transporter-like_ATP-bd"/>
</dbReference>
<evidence type="ECO:0000313" key="8">
    <source>
        <dbReference type="Proteomes" id="UP001595711"/>
    </source>
</evidence>
<dbReference type="PROSITE" id="PS50893">
    <property type="entry name" value="ABC_TRANSPORTER_2"/>
    <property type="match status" value="2"/>
</dbReference>
<dbReference type="GO" id="GO:0005524">
    <property type="term" value="F:ATP binding"/>
    <property type="evidence" value="ECO:0007669"/>
    <property type="project" value="UniProtKB-KW"/>
</dbReference>
<dbReference type="PANTHER" id="PTHR43790:SF9">
    <property type="entry name" value="GALACTOFURANOSE TRANSPORTER ATP-BINDING PROTEIN YTFR"/>
    <property type="match status" value="1"/>
</dbReference>
<evidence type="ECO:0000256" key="5">
    <source>
        <dbReference type="ARBA" id="ARBA00022840"/>
    </source>
</evidence>
<evidence type="ECO:0000313" key="7">
    <source>
        <dbReference type="EMBL" id="MFC3678409.1"/>
    </source>
</evidence>
<dbReference type="InterPro" id="IPR017871">
    <property type="entry name" value="ABC_transporter-like_CS"/>
</dbReference>
<dbReference type="Proteomes" id="UP001595711">
    <property type="component" value="Unassembled WGS sequence"/>
</dbReference>
<keyword evidence="8" id="KW-1185">Reference proteome</keyword>
<evidence type="ECO:0000259" key="6">
    <source>
        <dbReference type="PROSITE" id="PS50893"/>
    </source>
</evidence>
<organism evidence="7 8">
    <name type="scientific">Ferrovibrio xuzhouensis</name>
    <dbReference type="NCBI Taxonomy" id="1576914"/>
    <lineage>
        <taxon>Bacteria</taxon>
        <taxon>Pseudomonadati</taxon>
        <taxon>Pseudomonadota</taxon>
        <taxon>Alphaproteobacteria</taxon>
        <taxon>Rhodospirillales</taxon>
        <taxon>Rhodospirillaceae</taxon>
        <taxon>Ferrovibrio</taxon>
    </lineage>
</organism>
<keyword evidence="2" id="KW-0762">Sugar transport</keyword>
<feature type="domain" description="ABC transporter" evidence="6">
    <location>
        <begin position="3"/>
        <end position="236"/>
    </location>
</feature>
<dbReference type="Pfam" id="PF00005">
    <property type="entry name" value="ABC_tran"/>
    <property type="match status" value="2"/>
</dbReference>
<evidence type="ECO:0000256" key="2">
    <source>
        <dbReference type="ARBA" id="ARBA00022597"/>
    </source>
</evidence>
<accession>A0ABV7VMI7</accession>
<feature type="domain" description="ABC transporter" evidence="6">
    <location>
        <begin position="248"/>
        <end position="486"/>
    </location>
</feature>
<dbReference type="InterPro" id="IPR003593">
    <property type="entry name" value="AAA+_ATPase"/>
</dbReference>
<comment type="caution">
    <text evidence="7">The sequence shown here is derived from an EMBL/GenBank/DDBJ whole genome shotgun (WGS) entry which is preliminary data.</text>
</comment>
<dbReference type="PANTHER" id="PTHR43790">
    <property type="entry name" value="CARBOHYDRATE TRANSPORT ATP-BINDING PROTEIN MG119-RELATED"/>
    <property type="match status" value="1"/>
</dbReference>
<keyword evidence="1" id="KW-0813">Transport</keyword>
<dbReference type="Gene3D" id="3.40.50.300">
    <property type="entry name" value="P-loop containing nucleotide triphosphate hydrolases"/>
    <property type="match status" value="2"/>
</dbReference>
<protein>
    <submittedName>
        <fullName evidence="7">ABC transporter ATP-binding protein</fullName>
    </submittedName>
</protein>
<dbReference type="RefSeq" id="WP_379730042.1">
    <property type="nucleotide sequence ID" value="NZ_JBHRYJ010000009.1"/>
</dbReference>
<keyword evidence="3" id="KW-0677">Repeat</keyword>
<proteinExistence type="predicted"/>
<gene>
    <name evidence="7" type="ORF">ACFOOQ_22880</name>
</gene>
<keyword evidence="5 7" id="KW-0067">ATP-binding</keyword>
<dbReference type="SUPFAM" id="SSF52540">
    <property type="entry name" value="P-loop containing nucleoside triphosphate hydrolases"/>
    <property type="match status" value="2"/>
</dbReference>
<dbReference type="EMBL" id="JBHRYJ010000009">
    <property type="protein sequence ID" value="MFC3678409.1"/>
    <property type="molecule type" value="Genomic_DNA"/>
</dbReference>
<evidence type="ECO:0000256" key="4">
    <source>
        <dbReference type="ARBA" id="ARBA00022741"/>
    </source>
</evidence>
<evidence type="ECO:0000256" key="3">
    <source>
        <dbReference type="ARBA" id="ARBA00022737"/>
    </source>
</evidence>
<dbReference type="PROSITE" id="PS00211">
    <property type="entry name" value="ABC_TRANSPORTER_1"/>
    <property type="match status" value="1"/>
</dbReference>
<evidence type="ECO:0000256" key="1">
    <source>
        <dbReference type="ARBA" id="ARBA00022448"/>
    </source>
</evidence>
<reference evidence="8" key="1">
    <citation type="journal article" date="2019" name="Int. J. Syst. Evol. Microbiol.">
        <title>The Global Catalogue of Microorganisms (GCM) 10K type strain sequencing project: providing services to taxonomists for standard genome sequencing and annotation.</title>
        <authorList>
            <consortium name="The Broad Institute Genomics Platform"/>
            <consortium name="The Broad Institute Genome Sequencing Center for Infectious Disease"/>
            <person name="Wu L."/>
            <person name="Ma J."/>
        </authorList>
    </citation>
    <scope>NUCLEOTIDE SEQUENCE [LARGE SCALE GENOMIC DNA]</scope>
    <source>
        <strain evidence="8">KCTC 42182</strain>
    </source>
</reference>
<dbReference type="InterPro" id="IPR027417">
    <property type="entry name" value="P-loop_NTPase"/>
</dbReference>